<accession>A0A6C0AIU2</accession>
<dbReference type="EMBL" id="MN740651">
    <property type="protein sequence ID" value="QHS79737.1"/>
    <property type="molecule type" value="Genomic_DNA"/>
</dbReference>
<reference evidence="1" key="1">
    <citation type="journal article" date="2020" name="Nature">
        <title>Giant virus diversity and host interactions through global metagenomics.</title>
        <authorList>
            <person name="Schulz F."/>
            <person name="Roux S."/>
            <person name="Paez-Espino D."/>
            <person name="Jungbluth S."/>
            <person name="Walsh D.A."/>
            <person name="Denef V.J."/>
            <person name="McMahon K.D."/>
            <person name="Konstantinidis K.T."/>
            <person name="Eloe-Fadrosh E.A."/>
            <person name="Kyrpides N.C."/>
            <person name="Woyke T."/>
        </authorList>
    </citation>
    <scope>NUCLEOTIDE SEQUENCE</scope>
    <source>
        <strain evidence="1">GVMAG-S-1035303-20</strain>
    </source>
</reference>
<protein>
    <submittedName>
        <fullName evidence="1">Uncharacterized protein</fullName>
    </submittedName>
</protein>
<proteinExistence type="predicted"/>
<name>A0A6C0AIU2_9ZZZZ</name>
<sequence length="119" mass="13305">MSEYYPTVSLDGTPKFLSQQTRFKSASEVTEMKKRTVVNNYYTNYPQSQKAAYASTYTTFQAGAVYKIRKTVPGGSWTPTCITKNTSFVQANNTTIFPSGEKQTPNMYVTSKAVVNNPQ</sequence>
<evidence type="ECO:0000313" key="1">
    <source>
        <dbReference type="EMBL" id="QHS79737.1"/>
    </source>
</evidence>
<dbReference type="AlphaFoldDB" id="A0A6C0AIU2"/>
<organism evidence="1">
    <name type="scientific">viral metagenome</name>
    <dbReference type="NCBI Taxonomy" id="1070528"/>
    <lineage>
        <taxon>unclassified sequences</taxon>
        <taxon>metagenomes</taxon>
        <taxon>organismal metagenomes</taxon>
    </lineage>
</organism>